<dbReference type="Gramene" id="OE9A098901T1">
    <property type="protein sequence ID" value="OE9A098901C1"/>
    <property type="gene ID" value="OE9A098901"/>
</dbReference>
<sequence>MQCSLTHSFRSGCLKIGRSSWLVTYVTLGSSRTLFARQEDQNMGTKVETGCLQPALAQHDCCSFARLEDQDVGTERNIAECAVSLRCGSKGIAVTARNYDHHRTTNFVDTIRPPTTQASCSCS</sequence>
<dbReference type="Proteomes" id="UP000594638">
    <property type="component" value="Unassembled WGS sequence"/>
</dbReference>
<evidence type="ECO:0000313" key="2">
    <source>
        <dbReference type="Proteomes" id="UP000594638"/>
    </source>
</evidence>
<comment type="caution">
    <text evidence="1">The sequence shown here is derived from an EMBL/GenBank/DDBJ whole genome shotgun (WGS) entry which is preliminary data.</text>
</comment>
<reference evidence="1 2" key="1">
    <citation type="submission" date="2019-12" db="EMBL/GenBank/DDBJ databases">
        <authorList>
            <person name="Alioto T."/>
            <person name="Alioto T."/>
            <person name="Gomez Garrido J."/>
        </authorList>
    </citation>
    <scope>NUCLEOTIDE SEQUENCE [LARGE SCALE GENOMIC DNA]</scope>
</reference>
<name>A0A8S0S914_OLEEU</name>
<accession>A0A8S0S914</accession>
<dbReference type="AlphaFoldDB" id="A0A8S0S914"/>
<organism evidence="1 2">
    <name type="scientific">Olea europaea subsp. europaea</name>
    <dbReference type="NCBI Taxonomy" id="158383"/>
    <lineage>
        <taxon>Eukaryota</taxon>
        <taxon>Viridiplantae</taxon>
        <taxon>Streptophyta</taxon>
        <taxon>Embryophyta</taxon>
        <taxon>Tracheophyta</taxon>
        <taxon>Spermatophyta</taxon>
        <taxon>Magnoliopsida</taxon>
        <taxon>eudicotyledons</taxon>
        <taxon>Gunneridae</taxon>
        <taxon>Pentapetalae</taxon>
        <taxon>asterids</taxon>
        <taxon>lamiids</taxon>
        <taxon>Lamiales</taxon>
        <taxon>Oleaceae</taxon>
        <taxon>Oleeae</taxon>
        <taxon>Olea</taxon>
    </lineage>
</organism>
<evidence type="ECO:0000313" key="1">
    <source>
        <dbReference type="EMBL" id="CAA2987977.1"/>
    </source>
</evidence>
<protein>
    <submittedName>
        <fullName evidence="1">Uncharacterized protein</fullName>
    </submittedName>
</protein>
<proteinExistence type="predicted"/>
<dbReference type="EMBL" id="CACTIH010003960">
    <property type="protein sequence ID" value="CAA2987977.1"/>
    <property type="molecule type" value="Genomic_DNA"/>
</dbReference>
<keyword evidence="2" id="KW-1185">Reference proteome</keyword>
<gene>
    <name evidence="1" type="ORF">OLEA9_A098901</name>
</gene>